<reference evidence="4 5" key="1">
    <citation type="submission" date="2023-10" db="EMBL/GenBank/DDBJ databases">
        <title>Development of a sustainable strategy for remediation of hydrocarbon-contaminated territories based on the waste exchange concept.</title>
        <authorList>
            <person name="Krivoruchko A."/>
        </authorList>
    </citation>
    <scope>NUCLEOTIDE SEQUENCE [LARGE SCALE GENOMIC DNA]</scope>
    <source>
        <strain evidence="4 5">IEGM 1322</strain>
    </source>
</reference>
<evidence type="ECO:0000256" key="1">
    <source>
        <dbReference type="SAM" id="MobiDB-lite"/>
    </source>
</evidence>
<dbReference type="PANTHER" id="PTHR13343">
    <property type="entry name" value="CREG1 PROTEIN"/>
    <property type="match status" value="1"/>
</dbReference>
<dbReference type="Proteomes" id="UP001185899">
    <property type="component" value="Unassembled WGS sequence"/>
</dbReference>
<dbReference type="Gene3D" id="3.20.180.10">
    <property type="entry name" value="PNP-oxidase-like"/>
    <property type="match status" value="1"/>
</dbReference>
<evidence type="ECO:0000259" key="2">
    <source>
        <dbReference type="Pfam" id="PF10615"/>
    </source>
</evidence>
<comment type="caution">
    <text evidence="4">The sequence shown here is derived from an EMBL/GenBank/DDBJ whole genome shotgun (WGS) entry which is preliminary data.</text>
</comment>
<protein>
    <submittedName>
        <fullName evidence="4">DUF2470 domain-containing protein</fullName>
    </submittedName>
</protein>
<dbReference type="InterPro" id="IPR012349">
    <property type="entry name" value="Split_barrel_FMN-bd"/>
</dbReference>
<feature type="region of interest" description="Disordered" evidence="1">
    <location>
        <begin position="1"/>
        <end position="29"/>
    </location>
</feature>
<accession>A0ABU4B4R0</accession>
<dbReference type="InterPro" id="IPR055343">
    <property type="entry name" value="CREG_beta-barrel"/>
</dbReference>
<dbReference type="Pfam" id="PF10615">
    <property type="entry name" value="DUF2470"/>
    <property type="match status" value="1"/>
</dbReference>
<gene>
    <name evidence="4" type="ORF">R3P95_23000</name>
</gene>
<proteinExistence type="predicted"/>
<evidence type="ECO:0000313" key="4">
    <source>
        <dbReference type="EMBL" id="MDV6233435.1"/>
    </source>
</evidence>
<dbReference type="InterPro" id="IPR019595">
    <property type="entry name" value="DUF2470"/>
</dbReference>
<sequence>MALDHGDPGDAPSVPPPLAPVVEDRRPSAAEEARTIAASTNTATLASLTADGDPWASFVTYGLLDGAPVLCVSRMAEHGRNLTGDQRMSLSIVAPQSQTDPLASGRITLAGVVERPEGDELAAARAAHLDGVPAAKYYLDYSDFTLWVMRVHRVRWVGGYGRMDSATAEAYSQAAPDPVSPTSAYAVEHLNADHSTSLTAMARELGGFPDATSAECTAADRYGLDLKVHTPRGIAYTRVGYATPIGSAAELRAATVELAKRAAAGR</sequence>
<dbReference type="InterPro" id="IPR037119">
    <property type="entry name" value="Haem_oxidase_HugZ-like_sf"/>
</dbReference>
<feature type="domain" description="CREG-like beta-barrel" evidence="3">
    <location>
        <begin position="28"/>
        <end position="172"/>
    </location>
</feature>
<feature type="domain" description="DUF2470" evidence="2">
    <location>
        <begin position="184"/>
        <end position="258"/>
    </location>
</feature>
<evidence type="ECO:0000313" key="5">
    <source>
        <dbReference type="Proteomes" id="UP001185899"/>
    </source>
</evidence>
<keyword evidence="5" id="KW-1185">Reference proteome</keyword>
<dbReference type="SUPFAM" id="SSF50475">
    <property type="entry name" value="FMN-binding split barrel"/>
    <property type="match status" value="1"/>
</dbReference>
<dbReference type="RefSeq" id="WP_269594079.1">
    <property type="nucleotide sequence ID" value="NZ_JAWLKE010000010.1"/>
</dbReference>
<organism evidence="4 5">
    <name type="scientific">Rhodococcus cercidiphylli</name>
    <dbReference type="NCBI Taxonomy" id="489916"/>
    <lineage>
        <taxon>Bacteria</taxon>
        <taxon>Bacillati</taxon>
        <taxon>Actinomycetota</taxon>
        <taxon>Actinomycetes</taxon>
        <taxon>Mycobacteriales</taxon>
        <taxon>Nocardiaceae</taxon>
        <taxon>Rhodococcus</taxon>
    </lineage>
</organism>
<dbReference type="PANTHER" id="PTHR13343:SF24">
    <property type="entry name" value="OS07G0573800 PROTEIN"/>
    <property type="match status" value="1"/>
</dbReference>
<dbReference type="EMBL" id="JAWLKE010000010">
    <property type="protein sequence ID" value="MDV6233435.1"/>
    <property type="molecule type" value="Genomic_DNA"/>
</dbReference>
<evidence type="ECO:0000259" key="3">
    <source>
        <dbReference type="Pfam" id="PF13883"/>
    </source>
</evidence>
<name>A0ABU4B4R0_9NOCA</name>
<dbReference type="Pfam" id="PF13883">
    <property type="entry name" value="CREG_beta-barrel"/>
    <property type="match status" value="1"/>
</dbReference>
<dbReference type="Gene3D" id="2.30.110.10">
    <property type="entry name" value="Electron Transport, Fmn-binding Protein, Chain A"/>
    <property type="match status" value="1"/>
</dbReference>